<dbReference type="FunFam" id="1.10.287.180:FF:000001">
    <property type="entry name" value="Transcription elongation factor GreA"/>
    <property type="match status" value="1"/>
</dbReference>
<evidence type="ECO:0000256" key="4">
    <source>
        <dbReference type="ARBA" id="ARBA00023054"/>
    </source>
</evidence>
<dbReference type="EMBL" id="JADPIE010000011">
    <property type="protein sequence ID" value="MBF8438206.1"/>
    <property type="molecule type" value="Genomic_DNA"/>
</dbReference>
<keyword evidence="14" id="KW-1185">Reference proteome</keyword>
<dbReference type="InterPro" id="IPR036953">
    <property type="entry name" value="GreA/GreB_C_sf"/>
</dbReference>
<evidence type="ECO:0000259" key="11">
    <source>
        <dbReference type="Pfam" id="PF01272"/>
    </source>
</evidence>
<keyword evidence="3 9" id="KW-0805">Transcription regulation</keyword>
<organism evidence="13 14">
    <name type="scientific">Halonatronomonas betaini</name>
    <dbReference type="NCBI Taxonomy" id="2778430"/>
    <lineage>
        <taxon>Bacteria</taxon>
        <taxon>Bacillati</taxon>
        <taxon>Bacillota</taxon>
        <taxon>Clostridia</taxon>
        <taxon>Halanaerobiales</taxon>
        <taxon>Halarsenatibacteraceae</taxon>
        <taxon>Halonatronomonas</taxon>
    </lineage>
</organism>
<dbReference type="InterPro" id="IPR036805">
    <property type="entry name" value="Tscrpt_elong_fac_GreA/B_N_sf"/>
</dbReference>
<dbReference type="FunFam" id="3.10.50.30:FF:000001">
    <property type="entry name" value="Transcription elongation factor GreA"/>
    <property type="match status" value="1"/>
</dbReference>
<dbReference type="PROSITE" id="PS00830">
    <property type="entry name" value="GREAB_2"/>
    <property type="match status" value="1"/>
</dbReference>
<comment type="caution">
    <text evidence="13">The sequence shown here is derived from an EMBL/GenBank/DDBJ whole genome shotgun (WGS) entry which is preliminary data.</text>
</comment>
<keyword evidence="4 9" id="KW-0175">Coiled coil</keyword>
<dbReference type="GO" id="GO:0003677">
    <property type="term" value="F:DNA binding"/>
    <property type="evidence" value="ECO:0007669"/>
    <property type="project" value="UniProtKB-UniRule"/>
</dbReference>
<keyword evidence="6 9" id="KW-0804">Transcription</keyword>
<dbReference type="Gene3D" id="3.10.50.30">
    <property type="entry name" value="Transcription elongation factor, GreA/GreB, C-terminal domain"/>
    <property type="match status" value="1"/>
</dbReference>
<dbReference type="GO" id="GO:0070063">
    <property type="term" value="F:RNA polymerase binding"/>
    <property type="evidence" value="ECO:0007669"/>
    <property type="project" value="InterPro"/>
</dbReference>
<comment type="similarity">
    <text evidence="1 9 10">Belongs to the GreA/GreB family.</text>
</comment>
<evidence type="ECO:0000256" key="10">
    <source>
        <dbReference type="RuleBase" id="RU000556"/>
    </source>
</evidence>
<dbReference type="InterPro" id="IPR001437">
    <property type="entry name" value="Tscrpt_elong_fac_GreA/B_C"/>
</dbReference>
<feature type="domain" description="Transcription elongation factor GreA/GreB C-terminal" evidence="11">
    <location>
        <begin position="84"/>
        <end position="156"/>
    </location>
</feature>
<dbReference type="SUPFAM" id="SSF54534">
    <property type="entry name" value="FKBP-like"/>
    <property type="match status" value="1"/>
</dbReference>
<dbReference type="PANTHER" id="PTHR30437:SF4">
    <property type="entry name" value="TRANSCRIPTION ELONGATION FACTOR GREA"/>
    <property type="match status" value="1"/>
</dbReference>
<dbReference type="NCBIfam" id="NF001261">
    <property type="entry name" value="PRK00226.1-2"/>
    <property type="match status" value="1"/>
</dbReference>
<dbReference type="RefSeq" id="WP_270455312.1">
    <property type="nucleotide sequence ID" value="NZ_JADPIE010000011.1"/>
</dbReference>
<dbReference type="InterPro" id="IPR022691">
    <property type="entry name" value="Tscrpt_elong_fac_GreA/B_N"/>
</dbReference>
<dbReference type="PIRSF" id="PIRSF006092">
    <property type="entry name" value="GreA_GreB"/>
    <property type="match status" value="1"/>
</dbReference>
<dbReference type="NCBIfam" id="TIGR01462">
    <property type="entry name" value="greA"/>
    <property type="match status" value="1"/>
</dbReference>
<reference evidence="13" key="1">
    <citation type="submission" date="2020-11" db="EMBL/GenBank/DDBJ databases">
        <title>Halonatronomonas betainensis gen. nov., sp. nov. a novel haloalkaliphilic representative of the family Halanaerobiacae capable of betaine degradation.</title>
        <authorList>
            <person name="Boltyanskaya Y."/>
            <person name="Kevbrin V."/>
            <person name="Detkova E."/>
            <person name="Grouzdev D.S."/>
            <person name="Koziaeva V."/>
            <person name="Zhilina T."/>
        </authorList>
    </citation>
    <scope>NUCLEOTIDE SEQUENCE</scope>
    <source>
        <strain evidence="13">Z-7014</strain>
    </source>
</reference>
<proteinExistence type="inferred from homology"/>
<evidence type="ECO:0000256" key="2">
    <source>
        <dbReference type="ARBA" id="ARBA00013729"/>
    </source>
</evidence>
<accession>A0A931F8V9</accession>
<evidence type="ECO:0000256" key="3">
    <source>
        <dbReference type="ARBA" id="ARBA00023015"/>
    </source>
</evidence>
<comment type="function">
    <text evidence="7 9 10">Necessary for efficient RNA polymerase transcription elongation past template-encoded arresting sites. The arresting sites in DNA have the property of trapping a certain fraction of elongating RNA polymerases that pass through, resulting in locked ternary complexes. Cleavage of the nascent transcript by cleavage factors such as GreA or GreB allows the resumption of elongation from the new 3'terminus. GreA releases sequences of 2 to 3 nucleotides.</text>
</comment>
<keyword evidence="13" id="KW-0648">Protein biosynthesis</keyword>
<dbReference type="PROSITE" id="PS00829">
    <property type="entry name" value="GREAB_1"/>
    <property type="match status" value="1"/>
</dbReference>
<evidence type="ECO:0000256" key="8">
    <source>
        <dbReference type="ARBA" id="ARBA00030776"/>
    </source>
</evidence>
<evidence type="ECO:0000256" key="1">
    <source>
        <dbReference type="ARBA" id="ARBA00008213"/>
    </source>
</evidence>
<dbReference type="InterPro" id="IPR023459">
    <property type="entry name" value="Tscrpt_elong_fac_GreA/B_fam"/>
</dbReference>
<dbReference type="AlphaFoldDB" id="A0A931F8V9"/>
<dbReference type="NCBIfam" id="NF001263">
    <property type="entry name" value="PRK00226.1-4"/>
    <property type="match status" value="1"/>
</dbReference>
<dbReference type="GO" id="GO:0006354">
    <property type="term" value="P:DNA-templated transcription elongation"/>
    <property type="evidence" value="ECO:0007669"/>
    <property type="project" value="TreeGrafter"/>
</dbReference>
<dbReference type="GO" id="GO:0032784">
    <property type="term" value="P:regulation of DNA-templated transcription elongation"/>
    <property type="evidence" value="ECO:0007669"/>
    <property type="project" value="UniProtKB-UniRule"/>
</dbReference>
<dbReference type="Proteomes" id="UP000621436">
    <property type="component" value="Unassembled WGS sequence"/>
</dbReference>
<evidence type="ECO:0000313" key="14">
    <source>
        <dbReference type="Proteomes" id="UP000621436"/>
    </source>
</evidence>
<keyword evidence="5 9" id="KW-0238">DNA-binding</keyword>
<name>A0A931F8V9_9FIRM</name>
<dbReference type="InterPro" id="IPR018151">
    <property type="entry name" value="TF_GreA/GreB_CS"/>
</dbReference>
<dbReference type="SUPFAM" id="SSF46557">
    <property type="entry name" value="GreA transcript cleavage protein, N-terminal domain"/>
    <property type="match status" value="1"/>
</dbReference>
<sequence length="158" mass="17936">MTEETLITEEGYENLEEELEHLIKIERREVAKRIKTARDFGDISENSEYDEAKNEQAFIEGRIKKIEKTLANARVIKKDEIDEHTVNLGTTVELKDLDNNKIFNYKIVGSAEADPLECKISNESPIGKAILGKSIDEEVEVQTPGGVTRYKILSIKIN</sequence>
<evidence type="ECO:0000256" key="7">
    <source>
        <dbReference type="ARBA" id="ARBA00024916"/>
    </source>
</evidence>
<feature type="domain" description="Transcription elongation factor GreA/GreB N-terminal" evidence="12">
    <location>
        <begin position="6"/>
        <end position="75"/>
    </location>
</feature>
<evidence type="ECO:0000256" key="9">
    <source>
        <dbReference type="HAMAP-Rule" id="MF_00105"/>
    </source>
</evidence>
<dbReference type="Pfam" id="PF03449">
    <property type="entry name" value="GreA_GreB_N"/>
    <property type="match status" value="1"/>
</dbReference>
<dbReference type="InterPro" id="IPR028624">
    <property type="entry name" value="Tscrpt_elong_fac_GreA/B"/>
</dbReference>
<dbReference type="GO" id="GO:0003746">
    <property type="term" value="F:translation elongation factor activity"/>
    <property type="evidence" value="ECO:0007669"/>
    <property type="project" value="UniProtKB-KW"/>
</dbReference>
<dbReference type="PANTHER" id="PTHR30437">
    <property type="entry name" value="TRANSCRIPTION ELONGATION FACTOR GREA"/>
    <property type="match status" value="1"/>
</dbReference>
<dbReference type="Gene3D" id="1.10.287.180">
    <property type="entry name" value="Transcription elongation factor, GreA/GreB, N-terminal domain"/>
    <property type="match status" value="1"/>
</dbReference>
<dbReference type="HAMAP" id="MF_00105">
    <property type="entry name" value="GreA_GreB"/>
    <property type="match status" value="1"/>
</dbReference>
<evidence type="ECO:0000313" key="13">
    <source>
        <dbReference type="EMBL" id="MBF8438206.1"/>
    </source>
</evidence>
<feature type="coiled-coil region" evidence="9">
    <location>
        <begin position="12"/>
        <end position="69"/>
    </location>
</feature>
<evidence type="ECO:0000256" key="6">
    <source>
        <dbReference type="ARBA" id="ARBA00023163"/>
    </source>
</evidence>
<keyword evidence="13" id="KW-0251">Elongation factor</keyword>
<dbReference type="Pfam" id="PF01272">
    <property type="entry name" value="GreA_GreB"/>
    <property type="match status" value="1"/>
</dbReference>
<evidence type="ECO:0000256" key="5">
    <source>
        <dbReference type="ARBA" id="ARBA00023125"/>
    </source>
</evidence>
<protein>
    <recommendedName>
        <fullName evidence="2 9">Transcription elongation factor GreA</fullName>
    </recommendedName>
    <alternativeName>
        <fullName evidence="8 9">Transcript cleavage factor GreA</fullName>
    </alternativeName>
</protein>
<evidence type="ECO:0000259" key="12">
    <source>
        <dbReference type="Pfam" id="PF03449"/>
    </source>
</evidence>
<gene>
    <name evidence="9 13" type="primary">greA</name>
    <name evidence="13" type="ORF">I0Q91_14085</name>
</gene>
<dbReference type="InterPro" id="IPR006359">
    <property type="entry name" value="Tscrpt_elong_fac_GreA"/>
</dbReference>